<dbReference type="SUPFAM" id="SSF53955">
    <property type="entry name" value="Lysozyme-like"/>
    <property type="match status" value="1"/>
</dbReference>
<comment type="caution">
    <text evidence="3">The sequence shown here is derived from an EMBL/GenBank/DDBJ whole genome shotgun (WGS) entry which is preliminary data.</text>
</comment>
<protein>
    <submittedName>
        <fullName evidence="3">Soluble lytic murein transglycosylase-like protein</fullName>
    </submittedName>
</protein>
<evidence type="ECO:0000313" key="3">
    <source>
        <dbReference type="EMBL" id="MBP2033201.1"/>
    </source>
</evidence>
<sequence length="228" mass="24736">MSINSVSGTDANKNAEKLMEMQMMTQIFKTALGDSDSFSLVMESLTKAMTDEDGNIDLSNLGLGEDDLSKLGYGAGERLNKVYNGVKNDIKSGNMTIDQAVDTASRKYGVDKNLIMAVIKQESDFNPNSTSEAGAEGLMQLMPGTASELGVSDPYNVEQNVDGGTEYLRSLLNMYGNSKELALAAYNAGYGTLKSRGVNDASEISRLPYETRDYVQKVMGYYNNSKTV</sequence>
<dbReference type="Pfam" id="PF01464">
    <property type="entry name" value="SLT"/>
    <property type="match status" value="1"/>
</dbReference>
<organism evidence="3 4">
    <name type="scientific">Clostridium algifaecis</name>
    <dbReference type="NCBI Taxonomy" id="1472040"/>
    <lineage>
        <taxon>Bacteria</taxon>
        <taxon>Bacillati</taxon>
        <taxon>Bacillota</taxon>
        <taxon>Clostridia</taxon>
        <taxon>Eubacteriales</taxon>
        <taxon>Clostridiaceae</taxon>
        <taxon>Clostridium</taxon>
    </lineage>
</organism>
<dbReference type="PROSITE" id="PS00922">
    <property type="entry name" value="TRANSGLYCOSYLASE"/>
    <property type="match status" value="1"/>
</dbReference>
<reference evidence="3 4" key="1">
    <citation type="submission" date="2021-03" db="EMBL/GenBank/DDBJ databases">
        <title>Genomic Encyclopedia of Type Strains, Phase IV (KMG-IV): sequencing the most valuable type-strain genomes for metagenomic binning, comparative biology and taxonomic classification.</title>
        <authorList>
            <person name="Goeker M."/>
        </authorList>
    </citation>
    <scope>NUCLEOTIDE SEQUENCE [LARGE SCALE GENOMIC DNA]</scope>
    <source>
        <strain evidence="3 4">DSM 28783</strain>
    </source>
</reference>
<comment type="similarity">
    <text evidence="1">Belongs to the transglycosylase Slt family.</text>
</comment>
<accession>A0ABS4KUZ3</accession>
<evidence type="ECO:0000259" key="2">
    <source>
        <dbReference type="Pfam" id="PF01464"/>
    </source>
</evidence>
<dbReference type="RefSeq" id="WP_209702351.1">
    <property type="nucleotide sequence ID" value="NZ_JAGGLM010000011.1"/>
</dbReference>
<dbReference type="CDD" id="cd00254">
    <property type="entry name" value="LT-like"/>
    <property type="match status" value="1"/>
</dbReference>
<dbReference type="PANTHER" id="PTHR37423:SF2">
    <property type="entry name" value="MEMBRANE-BOUND LYTIC MUREIN TRANSGLYCOSYLASE C"/>
    <property type="match status" value="1"/>
</dbReference>
<name>A0ABS4KUZ3_9CLOT</name>
<evidence type="ECO:0000256" key="1">
    <source>
        <dbReference type="ARBA" id="ARBA00007734"/>
    </source>
</evidence>
<gene>
    <name evidence="3" type="ORF">J2Z42_001888</name>
</gene>
<evidence type="ECO:0000313" key="4">
    <source>
        <dbReference type="Proteomes" id="UP001519307"/>
    </source>
</evidence>
<dbReference type="PANTHER" id="PTHR37423">
    <property type="entry name" value="SOLUBLE LYTIC MUREIN TRANSGLYCOSYLASE-RELATED"/>
    <property type="match status" value="1"/>
</dbReference>
<dbReference type="Gene3D" id="1.10.530.10">
    <property type="match status" value="1"/>
</dbReference>
<feature type="domain" description="Transglycosylase SLT" evidence="2">
    <location>
        <begin position="101"/>
        <end position="197"/>
    </location>
</feature>
<dbReference type="Proteomes" id="UP001519307">
    <property type="component" value="Unassembled WGS sequence"/>
</dbReference>
<dbReference type="EMBL" id="JAGGLM010000011">
    <property type="protein sequence ID" value="MBP2033201.1"/>
    <property type="molecule type" value="Genomic_DNA"/>
</dbReference>
<proteinExistence type="inferred from homology"/>
<keyword evidence="4" id="KW-1185">Reference proteome</keyword>
<dbReference type="InterPro" id="IPR023346">
    <property type="entry name" value="Lysozyme-like_dom_sf"/>
</dbReference>
<dbReference type="InterPro" id="IPR008258">
    <property type="entry name" value="Transglycosylase_SLT_dom_1"/>
</dbReference>
<dbReference type="InterPro" id="IPR000189">
    <property type="entry name" value="Transglyc_AS"/>
</dbReference>